<gene>
    <name evidence="2" type="primary">yibF</name>
    <name evidence="2" type="ORF">BOA8489_01222</name>
</gene>
<sequence>MKLMHSSTSPYVRKVEVLLRESGLIDQVPFVPGSGTPLAPNDETIHVNPLGKVPALLRDDGPAIYDSRVICRYLDDISGGHFYPKTRLYEVLTLEALGEGIIDAALLMAYEWRLRPEEKRFDEWVEGQWSKIARALDVLDDRWMSHLQGNVTMGQISVACSLGYLDLRNADRNWRDGHTSLATWYETFAKRDSMLATVPA</sequence>
<dbReference type="OrthoDB" id="9795329at2"/>
<dbReference type="GO" id="GO:0005737">
    <property type="term" value="C:cytoplasm"/>
    <property type="evidence" value="ECO:0007669"/>
    <property type="project" value="TreeGrafter"/>
</dbReference>
<name>A0A238IZE3_9RHOB</name>
<keyword evidence="3" id="KW-1185">Reference proteome</keyword>
<evidence type="ECO:0000313" key="2">
    <source>
        <dbReference type="EMBL" id="SMX23120.1"/>
    </source>
</evidence>
<protein>
    <submittedName>
        <fullName evidence="2">Putative GST-like protein YibF</fullName>
    </submittedName>
</protein>
<proteinExistence type="predicted"/>
<dbReference type="AlphaFoldDB" id="A0A238IZE3"/>
<dbReference type="EMBL" id="FXXQ01000003">
    <property type="protein sequence ID" value="SMX23120.1"/>
    <property type="molecule type" value="Genomic_DNA"/>
</dbReference>
<dbReference type="InterPro" id="IPR050983">
    <property type="entry name" value="GST_Omega/HSP26"/>
</dbReference>
<dbReference type="InterPro" id="IPR036282">
    <property type="entry name" value="Glutathione-S-Trfase_C_sf"/>
</dbReference>
<dbReference type="PANTHER" id="PTHR43968:SF6">
    <property type="entry name" value="GLUTATHIONE S-TRANSFERASE OMEGA"/>
    <property type="match status" value="1"/>
</dbReference>
<reference evidence="2 3" key="1">
    <citation type="submission" date="2017-05" db="EMBL/GenBank/DDBJ databases">
        <authorList>
            <person name="Song R."/>
            <person name="Chenine A.L."/>
            <person name="Ruprecht R.M."/>
        </authorList>
    </citation>
    <scope>NUCLEOTIDE SEQUENCE [LARGE SCALE GENOMIC DNA]</scope>
    <source>
        <strain evidence="2 3">CECT 8489</strain>
    </source>
</reference>
<dbReference type="Gene3D" id="3.40.30.10">
    <property type="entry name" value="Glutaredoxin"/>
    <property type="match status" value="1"/>
</dbReference>
<dbReference type="SUPFAM" id="SSF52833">
    <property type="entry name" value="Thioredoxin-like"/>
    <property type="match status" value="1"/>
</dbReference>
<dbReference type="InterPro" id="IPR004045">
    <property type="entry name" value="Glutathione_S-Trfase_N"/>
</dbReference>
<dbReference type="RefSeq" id="WP_093973337.1">
    <property type="nucleotide sequence ID" value="NZ_FXXQ01000003.1"/>
</dbReference>
<feature type="domain" description="GST N-terminal" evidence="1">
    <location>
        <begin position="1"/>
        <end position="82"/>
    </location>
</feature>
<accession>A0A238IZE3</accession>
<dbReference type="Pfam" id="PF13410">
    <property type="entry name" value="GST_C_2"/>
    <property type="match status" value="1"/>
</dbReference>
<dbReference type="Gene3D" id="1.20.1050.10">
    <property type="match status" value="1"/>
</dbReference>
<organism evidence="2 3">
    <name type="scientific">Boseongicola aestuarii</name>
    <dbReference type="NCBI Taxonomy" id="1470561"/>
    <lineage>
        <taxon>Bacteria</taxon>
        <taxon>Pseudomonadati</taxon>
        <taxon>Pseudomonadota</taxon>
        <taxon>Alphaproteobacteria</taxon>
        <taxon>Rhodobacterales</taxon>
        <taxon>Paracoccaceae</taxon>
        <taxon>Boseongicola</taxon>
    </lineage>
</organism>
<evidence type="ECO:0000313" key="3">
    <source>
        <dbReference type="Proteomes" id="UP000201838"/>
    </source>
</evidence>
<dbReference type="CDD" id="cd03049">
    <property type="entry name" value="GST_N_3"/>
    <property type="match status" value="1"/>
</dbReference>
<dbReference type="SUPFAM" id="SSF47616">
    <property type="entry name" value="GST C-terminal domain-like"/>
    <property type="match status" value="1"/>
</dbReference>
<evidence type="ECO:0000259" key="1">
    <source>
        <dbReference type="PROSITE" id="PS50404"/>
    </source>
</evidence>
<dbReference type="PANTHER" id="PTHR43968">
    <property type="match status" value="1"/>
</dbReference>
<dbReference type="Pfam" id="PF13409">
    <property type="entry name" value="GST_N_2"/>
    <property type="match status" value="1"/>
</dbReference>
<dbReference type="CDD" id="cd03205">
    <property type="entry name" value="GST_C_6"/>
    <property type="match status" value="1"/>
</dbReference>
<dbReference type="Proteomes" id="UP000201838">
    <property type="component" value="Unassembled WGS sequence"/>
</dbReference>
<dbReference type="PROSITE" id="PS50404">
    <property type="entry name" value="GST_NTER"/>
    <property type="match status" value="1"/>
</dbReference>
<dbReference type="InterPro" id="IPR036249">
    <property type="entry name" value="Thioredoxin-like_sf"/>
</dbReference>